<comment type="caution">
    <text evidence="9">The sequence shown here is derived from an EMBL/GenBank/DDBJ whole genome shotgun (WGS) entry which is preliminary data.</text>
</comment>
<dbReference type="GO" id="GO:0009279">
    <property type="term" value="C:cell outer membrane"/>
    <property type="evidence" value="ECO:0007669"/>
    <property type="project" value="UniProtKB-SubCell"/>
</dbReference>
<evidence type="ECO:0000313" key="9">
    <source>
        <dbReference type="EMBL" id="PPU82787.1"/>
    </source>
</evidence>
<gene>
    <name evidence="9" type="ORF">XsacCFBP4641_08980</name>
</gene>
<sequence>MSTSSSSPIRLVLSAAALLALAGCGNKGPLVMPQKPVPVEAAPATPAPDATPPATTDPAGQAQPVDGQRPPANDTTTPTNGNE</sequence>
<evidence type="ECO:0008006" key="11">
    <source>
        <dbReference type="Google" id="ProtNLM"/>
    </source>
</evidence>
<dbReference type="Proteomes" id="UP000247346">
    <property type="component" value="Unassembled WGS sequence"/>
</dbReference>
<dbReference type="InterPro" id="IPR032831">
    <property type="entry name" value="LptM_cons"/>
</dbReference>
<evidence type="ECO:0000313" key="10">
    <source>
        <dbReference type="Proteomes" id="UP000247346"/>
    </source>
</evidence>
<dbReference type="STRING" id="56458.SB85_16510"/>
<feature type="signal peptide" evidence="8">
    <location>
        <begin position="1"/>
        <end position="22"/>
    </location>
</feature>
<keyword evidence="2 8" id="KW-0732">Signal</keyword>
<evidence type="ECO:0000256" key="7">
    <source>
        <dbReference type="SAM" id="MobiDB-lite"/>
    </source>
</evidence>
<dbReference type="NCBIfam" id="NF047847">
    <property type="entry name" value="SS_mature_LptM"/>
    <property type="match status" value="1"/>
</dbReference>
<keyword evidence="3" id="KW-0472">Membrane</keyword>
<dbReference type="Pfam" id="PF13627">
    <property type="entry name" value="LptM_cons"/>
    <property type="match status" value="1"/>
</dbReference>
<reference evidence="9 10" key="1">
    <citation type="submission" date="2016-08" db="EMBL/GenBank/DDBJ databases">
        <authorList>
            <person name="Seilhamer J.J."/>
        </authorList>
    </citation>
    <scope>NUCLEOTIDE SEQUENCE [LARGE SCALE GENOMIC DNA]</scope>
    <source>
        <strain evidence="9 10">CFBP4641</strain>
    </source>
</reference>
<dbReference type="GeneID" id="93880513"/>
<evidence type="ECO:0000256" key="6">
    <source>
        <dbReference type="ARBA" id="ARBA00023288"/>
    </source>
</evidence>
<evidence type="ECO:0000256" key="8">
    <source>
        <dbReference type="SAM" id="SignalP"/>
    </source>
</evidence>
<keyword evidence="6" id="KW-0449">Lipoprotein</keyword>
<comment type="subcellular location">
    <subcellularLocation>
        <location evidence="1">Cell outer membrane</location>
        <topology evidence="1">Lipid-anchor</topology>
    </subcellularLocation>
</comment>
<accession>A0A2P5Z4N1</accession>
<feature type="region of interest" description="Disordered" evidence="7">
    <location>
        <begin position="25"/>
        <end position="83"/>
    </location>
</feature>
<evidence type="ECO:0000256" key="3">
    <source>
        <dbReference type="ARBA" id="ARBA00023136"/>
    </source>
</evidence>
<proteinExistence type="predicted"/>
<evidence type="ECO:0000256" key="4">
    <source>
        <dbReference type="ARBA" id="ARBA00023139"/>
    </source>
</evidence>
<evidence type="ECO:0000256" key="5">
    <source>
        <dbReference type="ARBA" id="ARBA00023237"/>
    </source>
</evidence>
<feature type="chain" id="PRO_5015132344" description="Sugar transporter" evidence="8">
    <location>
        <begin position="23"/>
        <end position="83"/>
    </location>
</feature>
<name>A0A2P5Z4N1_9XANT</name>
<dbReference type="EMBL" id="MDEK01000007">
    <property type="protein sequence ID" value="PPU82787.1"/>
    <property type="molecule type" value="Genomic_DNA"/>
</dbReference>
<dbReference type="RefSeq" id="WP_010341226.1">
    <property type="nucleotide sequence ID" value="NZ_CP132343.1"/>
</dbReference>
<protein>
    <recommendedName>
        <fullName evidence="11">Sugar transporter</fullName>
    </recommendedName>
</protein>
<keyword evidence="4" id="KW-0564">Palmitate</keyword>
<evidence type="ECO:0000256" key="1">
    <source>
        <dbReference type="ARBA" id="ARBA00004459"/>
    </source>
</evidence>
<keyword evidence="5" id="KW-0998">Cell outer membrane</keyword>
<evidence type="ECO:0000256" key="2">
    <source>
        <dbReference type="ARBA" id="ARBA00022729"/>
    </source>
</evidence>
<feature type="compositionally biased region" description="Polar residues" evidence="7">
    <location>
        <begin position="73"/>
        <end position="83"/>
    </location>
</feature>
<organism evidence="9 10">
    <name type="scientific">Xanthomonas sacchari</name>
    <dbReference type="NCBI Taxonomy" id="56458"/>
    <lineage>
        <taxon>Bacteria</taxon>
        <taxon>Pseudomonadati</taxon>
        <taxon>Pseudomonadota</taxon>
        <taxon>Gammaproteobacteria</taxon>
        <taxon>Lysobacterales</taxon>
        <taxon>Lysobacteraceae</taxon>
        <taxon>Xanthomonas</taxon>
    </lineage>
</organism>
<dbReference type="AlphaFoldDB" id="A0A2P5Z4N1"/>